<proteinExistence type="predicted"/>
<dbReference type="STRING" id="1927124.BST13_33335"/>
<name>A0A1X0A5P3_9MYCO</name>
<gene>
    <name evidence="1" type="ORF">BST13_33335</name>
</gene>
<dbReference type="Proteomes" id="UP000192448">
    <property type="component" value="Unassembled WGS sequence"/>
</dbReference>
<dbReference type="RefSeq" id="WP_083169822.1">
    <property type="nucleotide sequence ID" value="NZ_MVHF01000054.1"/>
</dbReference>
<sequence length="110" mass="12004">MTARVEAVIAEVLGGPKYAHLAADDARRILAALKASRIAVVELPEPVLSPRHQERVWEVGDSYVMFNEKWRTISAELDYDNGDDDPLPPSEARAFGAALFAAADAVEVDQ</sequence>
<comment type="caution">
    <text evidence="1">The sequence shown here is derived from an EMBL/GenBank/DDBJ whole genome shotgun (WGS) entry which is preliminary data.</text>
</comment>
<organism evidence="1 2">
    <name type="scientific">Mycobacterium aquaticum</name>
    <dbReference type="NCBI Taxonomy" id="1927124"/>
    <lineage>
        <taxon>Bacteria</taxon>
        <taxon>Bacillati</taxon>
        <taxon>Actinomycetota</taxon>
        <taxon>Actinomycetes</taxon>
        <taxon>Mycobacteriales</taxon>
        <taxon>Mycobacteriaceae</taxon>
        <taxon>Mycobacterium</taxon>
    </lineage>
</organism>
<protein>
    <submittedName>
        <fullName evidence="1">Uncharacterized protein</fullName>
    </submittedName>
</protein>
<reference evidence="1 2" key="1">
    <citation type="submission" date="2017-02" db="EMBL/GenBank/DDBJ databases">
        <title>The new phylogeny of genus Mycobacterium.</title>
        <authorList>
            <person name="Tortoli E."/>
            <person name="Trovato A."/>
            <person name="Cirillo D.M."/>
        </authorList>
    </citation>
    <scope>NUCLEOTIDE SEQUENCE [LARGE SCALE GENOMIC DNA]</scope>
    <source>
        <strain evidence="1 2">RW6</strain>
    </source>
</reference>
<evidence type="ECO:0000313" key="1">
    <source>
        <dbReference type="EMBL" id="ORA25205.1"/>
    </source>
</evidence>
<dbReference type="AlphaFoldDB" id="A0A1X0A5P3"/>
<keyword evidence="2" id="KW-1185">Reference proteome</keyword>
<dbReference type="OrthoDB" id="9959423at2"/>
<evidence type="ECO:0000313" key="2">
    <source>
        <dbReference type="Proteomes" id="UP000192448"/>
    </source>
</evidence>
<accession>A0A1X0A5P3</accession>
<dbReference type="EMBL" id="MVHF01000054">
    <property type="protein sequence ID" value="ORA25205.1"/>
    <property type="molecule type" value="Genomic_DNA"/>
</dbReference>